<dbReference type="SUPFAM" id="SSF50129">
    <property type="entry name" value="GroES-like"/>
    <property type="match status" value="1"/>
</dbReference>
<evidence type="ECO:0000256" key="1">
    <source>
        <dbReference type="ARBA" id="ARBA00001947"/>
    </source>
</evidence>
<dbReference type="InterPro" id="IPR020843">
    <property type="entry name" value="ER"/>
</dbReference>
<feature type="domain" description="Enoyl reductase (ER)" evidence="8">
    <location>
        <begin position="85"/>
        <end position="429"/>
    </location>
</feature>
<keyword evidence="10" id="KW-1185">Reference proteome</keyword>
<dbReference type="PANTHER" id="PTHR42940">
    <property type="entry name" value="ALCOHOL DEHYDROGENASE 1-RELATED"/>
    <property type="match status" value="1"/>
</dbReference>
<keyword evidence="6" id="KW-0520">NAD</keyword>
<dbReference type="SMART" id="SM00829">
    <property type="entry name" value="PKS_ER"/>
    <property type="match status" value="1"/>
</dbReference>
<dbReference type="AlphaFoldDB" id="A0A7R7WRU2"/>
<gene>
    <name evidence="9" type="ORF">AKAW2_20115A</name>
</gene>
<evidence type="ECO:0000256" key="5">
    <source>
        <dbReference type="ARBA" id="ARBA00023002"/>
    </source>
</evidence>
<dbReference type="InterPro" id="IPR036291">
    <property type="entry name" value="NAD(P)-bd_dom_sf"/>
</dbReference>
<evidence type="ECO:0000313" key="10">
    <source>
        <dbReference type="Proteomes" id="UP000661280"/>
    </source>
</evidence>
<evidence type="ECO:0000256" key="6">
    <source>
        <dbReference type="ARBA" id="ARBA00023027"/>
    </source>
</evidence>
<dbReference type="Pfam" id="PF00107">
    <property type="entry name" value="ADH_zinc_N"/>
    <property type="match status" value="1"/>
</dbReference>
<dbReference type="PANTHER" id="PTHR42940:SF5">
    <property type="entry name" value="ALCOHOL DEHYDROGENASE 2"/>
    <property type="match status" value="1"/>
</dbReference>
<dbReference type="PROSITE" id="PS00059">
    <property type="entry name" value="ADH_ZINC"/>
    <property type="match status" value="1"/>
</dbReference>
<dbReference type="InterPro" id="IPR013149">
    <property type="entry name" value="ADH-like_C"/>
</dbReference>
<dbReference type="InterPro" id="IPR013154">
    <property type="entry name" value="ADH-like_N"/>
</dbReference>
<dbReference type="GO" id="GO:0005737">
    <property type="term" value="C:cytoplasm"/>
    <property type="evidence" value="ECO:0007669"/>
    <property type="project" value="TreeGrafter"/>
</dbReference>
<dbReference type="Pfam" id="PF08240">
    <property type="entry name" value="ADH_N"/>
    <property type="match status" value="1"/>
</dbReference>
<dbReference type="Proteomes" id="UP000661280">
    <property type="component" value="Chromosome 2"/>
</dbReference>
<dbReference type="FunFam" id="3.40.50.720:FF:000039">
    <property type="entry name" value="Alcohol dehydrogenase AdhP"/>
    <property type="match status" value="1"/>
</dbReference>
<keyword evidence="4 7" id="KW-0862">Zinc</keyword>
<evidence type="ECO:0000313" key="9">
    <source>
        <dbReference type="EMBL" id="BCR95175.1"/>
    </source>
</evidence>
<evidence type="ECO:0000256" key="3">
    <source>
        <dbReference type="ARBA" id="ARBA00022723"/>
    </source>
</evidence>
<comment type="cofactor">
    <cofactor evidence="1 7">
        <name>Zn(2+)</name>
        <dbReference type="ChEBI" id="CHEBI:29105"/>
    </cofactor>
</comment>
<evidence type="ECO:0000256" key="4">
    <source>
        <dbReference type="ARBA" id="ARBA00022833"/>
    </source>
</evidence>
<proteinExistence type="inferred from homology"/>
<dbReference type="InterPro" id="IPR011032">
    <property type="entry name" value="GroES-like_sf"/>
</dbReference>
<dbReference type="OrthoDB" id="1879366at2759"/>
<reference evidence="9" key="2">
    <citation type="submission" date="2021-02" db="EMBL/GenBank/DDBJ databases">
        <title>Aspergillus luchuensis mut. kawachii IFO 4304 genome sequence.</title>
        <authorList>
            <person name="Mori K."/>
            <person name="Kadooka C."/>
            <person name="Goto M."/>
            <person name="Futagami T."/>
        </authorList>
    </citation>
    <scope>NUCLEOTIDE SEQUENCE</scope>
    <source>
        <strain evidence="9">IFO 4308</strain>
    </source>
</reference>
<organism evidence="9 10">
    <name type="scientific">Aspergillus kawachii</name>
    <name type="common">White koji mold</name>
    <name type="synonym">Aspergillus awamori var. kawachi</name>
    <dbReference type="NCBI Taxonomy" id="1069201"/>
    <lineage>
        <taxon>Eukaryota</taxon>
        <taxon>Fungi</taxon>
        <taxon>Dikarya</taxon>
        <taxon>Ascomycota</taxon>
        <taxon>Pezizomycotina</taxon>
        <taxon>Eurotiomycetes</taxon>
        <taxon>Eurotiomycetidae</taxon>
        <taxon>Eurotiales</taxon>
        <taxon>Aspergillaceae</taxon>
        <taxon>Aspergillus</taxon>
        <taxon>Aspergillus subgen. Circumdati</taxon>
    </lineage>
</organism>
<dbReference type="KEGG" id="aluc:AKAW2_20115A"/>
<evidence type="ECO:0000259" key="8">
    <source>
        <dbReference type="SMART" id="SM00829"/>
    </source>
</evidence>
<accession>A0A7R7WRU2</accession>
<dbReference type="Gene3D" id="3.40.50.720">
    <property type="entry name" value="NAD(P)-binding Rossmann-like Domain"/>
    <property type="match status" value="1"/>
</dbReference>
<dbReference type="EMBL" id="AP024426">
    <property type="protein sequence ID" value="BCR95175.1"/>
    <property type="molecule type" value="Genomic_DNA"/>
</dbReference>
<dbReference type="GeneID" id="64956500"/>
<sequence>MIPVHLARRLGPPVIKRCCALDLQLLSLAPRTLHRPPFLSLQHRRYQYTTKMTMSVGDSNGNGNGSTAVPVIPAKQKAAIYDQPGTVSTKVVEIDVPEPGVGEVLINLTHSGVCHSDLGVMTNTWRSLPYPTQPGQVGGHEGVGKIVKLGPGAESSGLKVGDRVGIKWVSSVCKSCEPCHAGADGICFNQKVSGYYTPGTFQQYALGPANYVTPIPDGLASDEAAPMLCAGVTVYAALKRSNARPGQWVVISGAGGGLGHIAVQLASKGMGLRVIGIDHGSKEELVKASGAEHFVDITKFPSDDKGQAIAAHVKSLAGGLGAHAVIVCTAANAAYAQAVPFLRFNGTLVCVGIPENAPQPIATAFPGKMIAQHYTITGSAVGTQRDAIETLDFAARGIIKAHFRTEKMDALTGVFEEMSQGKLQGRVVLDLS</sequence>
<keyword evidence="5" id="KW-0560">Oxidoreductase</keyword>
<dbReference type="CDD" id="cd08297">
    <property type="entry name" value="CAD3"/>
    <property type="match status" value="1"/>
</dbReference>
<name>A0A7R7WRU2_ASPKA</name>
<dbReference type="RefSeq" id="XP_041538941.1">
    <property type="nucleotide sequence ID" value="XM_041684793.1"/>
</dbReference>
<reference evidence="9" key="1">
    <citation type="submission" date="2021-01" db="EMBL/GenBank/DDBJ databases">
        <authorList>
            <consortium name="Aspergillus luchuensis mut. kawachii IFO 4304 genome sequencing consortium"/>
            <person name="Kazuki M."/>
            <person name="Futagami T."/>
        </authorList>
    </citation>
    <scope>NUCLEOTIDE SEQUENCE</scope>
    <source>
        <strain evidence="9">IFO 4308</strain>
    </source>
</reference>
<dbReference type="InterPro" id="IPR002328">
    <property type="entry name" value="ADH_Zn_CS"/>
</dbReference>
<dbReference type="GO" id="GO:0008270">
    <property type="term" value="F:zinc ion binding"/>
    <property type="evidence" value="ECO:0007669"/>
    <property type="project" value="InterPro"/>
</dbReference>
<dbReference type="GO" id="GO:0004022">
    <property type="term" value="F:alcohol dehydrogenase (NAD+) activity"/>
    <property type="evidence" value="ECO:0007669"/>
    <property type="project" value="TreeGrafter"/>
</dbReference>
<dbReference type="Gene3D" id="3.90.180.10">
    <property type="entry name" value="Medium-chain alcohol dehydrogenases, catalytic domain"/>
    <property type="match status" value="1"/>
</dbReference>
<comment type="similarity">
    <text evidence="2 7">Belongs to the zinc-containing alcohol dehydrogenase family.</text>
</comment>
<keyword evidence="3 7" id="KW-0479">Metal-binding</keyword>
<protein>
    <recommendedName>
        <fullName evidence="8">Enoyl reductase (ER) domain-containing protein</fullName>
    </recommendedName>
</protein>
<dbReference type="SUPFAM" id="SSF51735">
    <property type="entry name" value="NAD(P)-binding Rossmann-fold domains"/>
    <property type="match status" value="1"/>
</dbReference>
<evidence type="ECO:0000256" key="7">
    <source>
        <dbReference type="RuleBase" id="RU361277"/>
    </source>
</evidence>
<evidence type="ECO:0000256" key="2">
    <source>
        <dbReference type="ARBA" id="ARBA00008072"/>
    </source>
</evidence>